<sequence length="87" mass="9394">MKAALFFLVLVNEAMVLAAPAIELNNDAPPSSGCYPFADPHCGVADTFCHCRDGHFYLFNRAAGGCDPPWGYVGDSVESLPGYHCRK</sequence>
<accession>A0A1V6Y7I2</accession>
<proteinExistence type="predicted"/>
<evidence type="ECO:0008006" key="4">
    <source>
        <dbReference type="Google" id="ProtNLM"/>
    </source>
</evidence>
<evidence type="ECO:0000313" key="2">
    <source>
        <dbReference type="EMBL" id="OQE83410.1"/>
    </source>
</evidence>
<gene>
    <name evidence="2" type="ORF">PENNAL_c0032G01104</name>
</gene>
<dbReference type="AlphaFoldDB" id="A0A1V6Y7I2"/>
<feature type="chain" id="PRO_5012663990" description="Chitin-binding type-2 domain-containing protein" evidence="1">
    <location>
        <begin position="19"/>
        <end position="87"/>
    </location>
</feature>
<keyword evidence="3" id="KW-1185">Reference proteome</keyword>
<organism evidence="2 3">
    <name type="scientific">Penicillium nalgiovense</name>
    <dbReference type="NCBI Taxonomy" id="60175"/>
    <lineage>
        <taxon>Eukaryota</taxon>
        <taxon>Fungi</taxon>
        <taxon>Dikarya</taxon>
        <taxon>Ascomycota</taxon>
        <taxon>Pezizomycotina</taxon>
        <taxon>Eurotiomycetes</taxon>
        <taxon>Eurotiomycetidae</taxon>
        <taxon>Eurotiales</taxon>
        <taxon>Aspergillaceae</taxon>
        <taxon>Penicillium</taxon>
    </lineage>
</organism>
<dbReference type="EMBL" id="MOOB01000032">
    <property type="protein sequence ID" value="OQE83410.1"/>
    <property type="molecule type" value="Genomic_DNA"/>
</dbReference>
<evidence type="ECO:0000256" key="1">
    <source>
        <dbReference type="SAM" id="SignalP"/>
    </source>
</evidence>
<reference evidence="3" key="1">
    <citation type="journal article" date="2017" name="Nat. Microbiol.">
        <title>Global analysis of biosynthetic gene clusters reveals vast potential of secondary metabolite production in Penicillium species.</title>
        <authorList>
            <person name="Nielsen J.C."/>
            <person name="Grijseels S."/>
            <person name="Prigent S."/>
            <person name="Ji B."/>
            <person name="Dainat J."/>
            <person name="Nielsen K.F."/>
            <person name="Frisvad J.C."/>
            <person name="Workman M."/>
            <person name="Nielsen J."/>
        </authorList>
    </citation>
    <scope>NUCLEOTIDE SEQUENCE [LARGE SCALE GENOMIC DNA]</scope>
    <source>
        <strain evidence="3">IBT 13039</strain>
    </source>
</reference>
<feature type="signal peptide" evidence="1">
    <location>
        <begin position="1"/>
        <end position="18"/>
    </location>
</feature>
<keyword evidence="1" id="KW-0732">Signal</keyword>
<dbReference type="Proteomes" id="UP000191691">
    <property type="component" value="Unassembled WGS sequence"/>
</dbReference>
<comment type="caution">
    <text evidence="2">The sequence shown here is derived from an EMBL/GenBank/DDBJ whole genome shotgun (WGS) entry which is preliminary data.</text>
</comment>
<name>A0A1V6Y7I2_PENNA</name>
<protein>
    <recommendedName>
        <fullName evidence="4">Chitin-binding type-2 domain-containing protein</fullName>
    </recommendedName>
</protein>
<dbReference type="OMA" id="ADPHCGV"/>
<evidence type="ECO:0000313" key="3">
    <source>
        <dbReference type="Proteomes" id="UP000191691"/>
    </source>
</evidence>